<keyword evidence="2" id="KW-1133">Transmembrane helix</keyword>
<feature type="transmembrane region" description="Helical" evidence="2">
    <location>
        <begin position="87"/>
        <end position="112"/>
    </location>
</feature>
<sequence>MLTVESRKFCCCLPVRLGVFVLALLCMAGGSIVATVGWMSVSQLKQHPVEIMDEIALYIHASIFTLLGVLGIFGFVGSLVKSRVMVISFSVGIAIHLGLSIGSGIFTIYSVFKEAPQAAIDTCMDGKTDAETLQMCKTGMNIVKGVMVAIYVIAWLIELYAYFIVERYSTQLEEEEIARLTPILPQSVNQGPVYIGYPQRFSYSQYSRRSYQEPRRPSYDKQEMSQDPQYNGQYQHDPRHDTNYDAQPHQQQQRPHSEYAFNLPQQAYGVNRGKDAGNA</sequence>
<dbReference type="AlphaFoldDB" id="A0A8H6I9J6"/>
<evidence type="ECO:0000256" key="1">
    <source>
        <dbReference type="SAM" id="MobiDB-lite"/>
    </source>
</evidence>
<name>A0A8H6I9J6_9AGAR</name>
<dbReference type="Proteomes" id="UP000521943">
    <property type="component" value="Unassembled WGS sequence"/>
</dbReference>
<evidence type="ECO:0000256" key="2">
    <source>
        <dbReference type="SAM" id="Phobius"/>
    </source>
</evidence>
<feature type="region of interest" description="Disordered" evidence="1">
    <location>
        <begin position="206"/>
        <end position="279"/>
    </location>
</feature>
<comment type="caution">
    <text evidence="3">The sequence shown here is derived from an EMBL/GenBank/DDBJ whole genome shotgun (WGS) entry which is preliminary data.</text>
</comment>
<dbReference type="OrthoDB" id="3239304at2759"/>
<accession>A0A8H6I9J6</accession>
<feature type="transmembrane region" description="Helical" evidence="2">
    <location>
        <begin position="17"/>
        <end position="38"/>
    </location>
</feature>
<gene>
    <name evidence="3" type="ORF">DFP72DRAFT_1003576</name>
</gene>
<feature type="transmembrane region" description="Helical" evidence="2">
    <location>
        <begin position="58"/>
        <end position="80"/>
    </location>
</feature>
<dbReference type="EMBL" id="JACGCI010000012">
    <property type="protein sequence ID" value="KAF6760372.1"/>
    <property type="molecule type" value="Genomic_DNA"/>
</dbReference>
<feature type="transmembrane region" description="Helical" evidence="2">
    <location>
        <begin position="142"/>
        <end position="165"/>
    </location>
</feature>
<reference evidence="3 4" key="1">
    <citation type="submission" date="2020-07" db="EMBL/GenBank/DDBJ databases">
        <title>Comparative genomics of pyrophilous fungi reveals a link between fire events and developmental genes.</title>
        <authorList>
            <consortium name="DOE Joint Genome Institute"/>
            <person name="Steindorff A.S."/>
            <person name="Carver A."/>
            <person name="Calhoun S."/>
            <person name="Stillman K."/>
            <person name="Liu H."/>
            <person name="Lipzen A."/>
            <person name="Pangilinan J."/>
            <person name="Labutti K."/>
            <person name="Bruns T.D."/>
            <person name="Grigoriev I.V."/>
        </authorList>
    </citation>
    <scope>NUCLEOTIDE SEQUENCE [LARGE SCALE GENOMIC DNA]</scope>
    <source>
        <strain evidence="3 4">CBS 144469</strain>
    </source>
</reference>
<keyword evidence="2" id="KW-0472">Membrane</keyword>
<keyword evidence="4" id="KW-1185">Reference proteome</keyword>
<evidence type="ECO:0000313" key="3">
    <source>
        <dbReference type="EMBL" id="KAF6760372.1"/>
    </source>
</evidence>
<feature type="compositionally biased region" description="Polar residues" evidence="1">
    <location>
        <begin position="225"/>
        <end position="234"/>
    </location>
</feature>
<feature type="compositionally biased region" description="Polar residues" evidence="1">
    <location>
        <begin position="244"/>
        <end position="254"/>
    </location>
</feature>
<evidence type="ECO:0008006" key="5">
    <source>
        <dbReference type="Google" id="ProtNLM"/>
    </source>
</evidence>
<feature type="compositionally biased region" description="Basic and acidic residues" evidence="1">
    <location>
        <begin position="210"/>
        <end position="224"/>
    </location>
</feature>
<keyword evidence="2" id="KW-0812">Transmembrane</keyword>
<evidence type="ECO:0000313" key="4">
    <source>
        <dbReference type="Proteomes" id="UP000521943"/>
    </source>
</evidence>
<protein>
    <recommendedName>
        <fullName evidence="5">Tetraspanin</fullName>
    </recommendedName>
</protein>
<proteinExistence type="predicted"/>
<organism evidence="3 4">
    <name type="scientific">Ephemerocybe angulata</name>
    <dbReference type="NCBI Taxonomy" id="980116"/>
    <lineage>
        <taxon>Eukaryota</taxon>
        <taxon>Fungi</taxon>
        <taxon>Dikarya</taxon>
        <taxon>Basidiomycota</taxon>
        <taxon>Agaricomycotina</taxon>
        <taxon>Agaricomycetes</taxon>
        <taxon>Agaricomycetidae</taxon>
        <taxon>Agaricales</taxon>
        <taxon>Agaricineae</taxon>
        <taxon>Psathyrellaceae</taxon>
        <taxon>Ephemerocybe</taxon>
    </lineage>
</organism>